<comment type="caution">
    <text evidence="2">The sequence shown here is derived from an EMBL/GenBank/DDBJ whole genome shotgun (WGS) entry which is preliminary data.</text>
</comment>
<keyword evidence="3" id="KW-1185">Reference proteome</keyword>
<reference evidence="2 3" key="1">
    <citation type="journal article" date="2014" name="Int. J. Syst. Evol. Microbiol.">
        <title>Complete genome sequence of Corynebacterium casei LMG S-19264T (=DSM 44701T), isolated from a smear-ripened cheese.</title>
        <authorList>
            <consortium name="US DOE Joint Genome Institute (JGI-PGF)"/>
            <person name="Walter F."/>
            <person name="Albersmeier A."/>
            <person name="Kalinowski J."/>
            <person name="Ruckert C."/>
        </authorList>
    </citation>
    <scope>NUCLEOTIDE SEQUENCE [LARGE SCALE GENOMIC DNA]</scope>
    <source>
        <strain evidence="2 3">KCTC 12285</strain>
    </source>
</reference>
<feature type="signal peptide" evidence="1">
    <location>
        <begin position="1"/>
        <end position="21"/>
    </location>
</feature>
<dbReference type="RefSeq" id="WP_027413950.1">
    <property type="nucleotide sequence ID" value="NZ_BMWS01000012.1"/>
</dbReference>
<accession>A0A918JWC4</accession>
<feature type="chain" id="PRO_5037318055" description="Lipoprotein" evidence="1">
    <location>
        <begin position="22"/>
        <end position="170"/>
    </location>
</feature>
<proteinExistence type="predicted"/>
<protein>
    <recommendedName>
        <fullName evidence="4">Lipoprotein</fullName>
    </recommendedName>
</protein>
<evidence type="ECO:0000313" key="2">
    <source>
        <dbReference type="EMBL" id="GGX19188.1"/>
    </source>
</evidence>
<evidence type="ECO:0008006" key="4">
    <source>
        <dbReference type="Google" id="ProtNLM"/>
    </source>
</evidence>
<sequence length="170" mass="19906">MKYLILLYVVLASCKSSQVFNEVNNPISNNVFVHYMGSMCEDIQYTGSNPRKGKRILSRYSPTQVYLILKFDNEKVTAIERSVTNYGISDTEINLSSNWELNNTEIKINFKPEYDFELNISLFGWLQFKYINEEIIGFGENWISKDVVYTFINASKLDKKTRRNLKLRNL</sequence>
<evidence type="ECO:0000256" key="1">
    <source>
        <dbReference type="SAM" id="SignalP"/>
    </source>
</evidence>
<organism evidence="2 3">
    <name type="scientific">Aquimarina muelleri</name>
    <dbReference type="NCBI Taxonomy" id="279356"/>
    <lineage>
        <taxon>Bacteria</taxon>
        <taxon>Pseudomonadati</taxon>
        <taxon>Bacteroidota</taxon>
        <taxon>Flavobacteriia</taxon>
        <taxon>Flavobacteriales</taxon>
        <taxon>Flavobacteriaceae</taxon>
        <taxon>Aquimarina</taxon>
    </lineage>
</organism>
<keyword evidence="1" id="KW-0732">Signal</keyword>
<name>A0A918JWC4_9FLAO</name>
<dbReference type="Proteomes" id="UP000601108">
    <property type="component" value="Unassembled WGS sequence"/>
</dbReference>
<gene>
    <name evidence="2" type="ORF">GCM10007384_20660</name>
</gene>
<dbReference type="EMBL" id="BMWS01000012">
    <property type="protein sequence ID" value="GGX19188.1"/>
    <property type="molecule type" value="Genomic_DNA"/>
</dbReference>
<dbReference type="AlphaFoldDB" id="A0A918JWC4"/>
<evidence type="ECO:0000313" key="3">
    <source>
        <dbReference type="Proteomes" id="UP000601108"/>
    </source>
</evidence>